<feature type="compositionally biased region" description="Polar residues" evidence="1">
    <location>
        <begin position="12"/>
        <end position="32"/>
    </location>
</feature>
<evidence type="ECO:0000256" key="1">
    <source>
        <dbReference type="SAM" id="MobiDB-lite"/>
    </source>
</evidence>
<name>A0A0W8F0M9_9ZZZZ</name>
<sequence length="63" mass="6971">MFPCQNHPVVRTSGSGHQNWTKNAGKTSTKQWGQREAGNQYLWEAEKLRKIPGDDTPGLFGAG</sequence>
<reference evidence="2" key="1">
    <citation type="journal article" date="2015" name="Proc. Natl. Acad. Sci. U.S.A.">
        <title>Networks of energetic and metabolic interactions define dynamics in microbial communities.</title>
        <authorList>
            <person name="Embree M."/>
            <person name="Liu J.K."/>
            <person name="Al-Bassam M.M."/>
            <person name="Zengler K."/>
        </authorList>
    </citation>
    <scope>NUCLEOTIDE SEQUENCE</scope>
</reference>
<comment type="caution">
    <text evidence="2">The sequence shown here is derived from an EMBL/GenBank/DDBJ whole genome shotgun (WGS) entry which is preliminary data.</text>
</comment>
<protein>
    <submittedName>
        <fullName evidence="2">Uncharacterized protein</fullName>
    </submittedName>
</protein>
<proteinExistence type="predicted"/>
<evidence type="ECO:0000313" key="2">
    <source>
        <dbReference type="EMBL" id="KUG14385.1"/>
    </source>
</evidence>
<organism evidence="2">
    <name type="scientific">hydrocarbon metagenome</name>
    <dbReference type="NCBI Taxonomy" id="938273"/>
    <lineage>
        <taxon>unclassified sequences</taxon>
        <taxon>metagenomes</taxon>
        <taxon>ecological metagenomes</taxon>
    </lineage>
</organism>
<accession>A0A0W8F0M9</accession>
<dbReference type="AlphaFoldDB" id="A0A0W8F0M9"/>
<dbReference type="EMBL" id="LNQE01001665">
    <property type="protein sequence ID" value="KUG14385.1"/>
    <property type="molecule type" value="Genomic_DNA"/>
</dbReference>
<gene>
    <name evidence="2" type="ORF">ASZ90_015978</name>
</gene>
<feature type="region of interest" description="Disordered" evidence="1">
    <location>
        <begin position="1"/>
        <end position="34"/>
    </location>
</feature>